<evidence type="ECO:0000256" key="3">
    <source>
        <dbReference type="ARBA" id="ARBA00022475"/>
    </source>
</evidence>
<feature type="transmembrane region" description="Helical" evidence="7">
    <location>
        <begin position="149"/>
        <end position="167"/>
    </location>
</feature>
<dbReference type="Proteomes" id="UP000239181">
    <property type="component" value="Unassembled WGS sequence"/>
</dbReference>
<evidence type="ECO:0000256" key="5">
    <source>
        <dbReference type="ARBA" id="ARBA00022989"/>
    </source>
</evidence>
<feature type="transmembrane region" description="Helical" evidence="7">
    <location>
        <begin position="208"/>
        <end position="228"/>
    </location>
</feature>
<gene>
    <name evidence="9" type="ORF">CQW29_06315</name>
</gene>
<protein>
    <submittedName>
        <fullName evidence="9">EamA family transporter</fullName>
    </submittedName>
</protein>
<evidence type="ECO:0000259" key="8">
    <source>
        <dbReference type="Pfam" id="PF00892"/>
    </source>
</evidence>
<dbReference type="Pfam" id="PF00892">
    <property type="entry name" value="EamA"/>
    <property type="match status" value="2"/>
</dbReference>
<feature type="transmembrane region" description="Helical" evidence="7">
    <location>
        <begin position="70"/>
        <end position="90"/>
    </location>
</feature>
<dbReference type="AlphaFoldDB" id="A0A2S9IF69"/>
<evidence type="ECO:0000256" key="4">
    <source>
        <dbReference type="ARBA" id="ARBA00022692"/>
    </source>
</evidence>
<feature type="transmembrane region" description="Helical" evidence="7">
    <location>
        <begin position="264"/>
        <end position="283"/>
    </location>
</feature>
<evidence type="ECO:0000313" key="9">
    <source>
        <dbReference type="EMBL" id="PRD16419.1"/>
    </source>
</evidence>
<feature type="domain" description="EamA" evidence="8">
    <location>
        <begin position="150"/>
        <end position="281"/>
    </location>
</feature>
<dbReference type="PANTHER" id="PTHR32322:SF2">
    <property type="entry name" value="EAMA DOMAIN-CONTAINING PROTEIN"/>
    <property type="match status" value="1"/>
</dbReference>
<dbReference type="InterPro" id="IPR000620">
    <property type="entry name" value="EamA_dom"/>
</dbReference>
<proteinExistence type="inferred from homology"/>
<keyword evidence="3" id="KW-1003">Cell membrane</keyword>
<accession>A0A2S9IF69</accession>
<feature type="transmembrane region" description="Helical" evidence="7">
    <location>
        <begin position="235"/>
        <end position="258"/>
    </location>
</feature>
<dbReference type="RefSeq" id="WP_105591862.1">
    <property type="nucleotide sequence ID" value="NZ_PDET01000003.1"/>
</dbReference>
<keyword evidence="5 7" id="KW-1133">Transmembrane helix</keyword>
<feature type="transmembrane region" description="Helical" evidence="7">
    <location>
        <begin position="96"/>
        <end position="114"/>
    </location>
</feature>
<dbReference type="GO" id="GO:0016020">
    <property type="term" value="C:membrane"/>
    <property type="evidence" value="ECO:0007669"/>
    <property type="project" value="UniProtKB-SubCell"/>
</dbReference>
<sequence length="289" mass="30748">MRICKTTLAAQGATSGFVLLWGSAAIFTRLGLDNASPLALLIVRFSIALTALLIIGGLRKTALPAKGTRLRVALTGLMLIGGYSVCYFRAMSDGVTPGAIATIMGIQPILTLCLTERRLQGLRLCGLLIALGGLVLMVWQSLIASRLPLSGVACALAALGFMTFGTLMQKKNRQAPAEILPMQYGISLLLCLLLLPTEAFHLRINADLIASALFLGVLISVVAQLLFYRLLSAGSIVNVTSLFYLVPVITAVLDYLLLGNRLPWSGIAGMAAILSGIVLVFRAPRVRKI</sequence>
<keyword evidence="6 7" id="KW-0472">Membrane</keyword>
<dbReference type="InterPro" id="IPR037185">
    <property type="entry name" value="EmrE-like"/>
</dbReference>
<comment type="subcellular location">
    <subcellularLocation>
        <location evidence="1">Cell membrane</location>
        <topology evidence="1">Multi-pass membrane protein</topology>
    </subcellularLocation>
</comment>
<keyword evidence="10" id="KW-1185">Reference proteome</keyword>
<dbReference type="PANTHER" id="PTHR32322">
    <property type="entry name" value="INNER MEMBRANE TRANSPORTER"/>
    <property type="match status" value="1"/>
</dbReference>
<dbReference type="EMBL" id="PDET01000003">
    <property type="protein sequence ID" value="PRD16419.1"/>
    <property type="molecule type" value="Genomic_DNA"/>
</dbReference>
<feature type="transmembrane region" description="Helical" evidence="7">
    <location>
        <begin position="38"/>
        <end position="58"/>
    </location>
</feature>
<feature type="transmembrane region" description="Helical" evidence="7">
    <location>
        <begin position="12"/>
        <end position="32"/>
    </location>
</feature>
<dbReference type="InterPro" id="IPR050638">
    <property type="entry name" value="AA-Vitamin_Transporters"/>
</dbReference>
<feature type="transmembrane region" description="Helical" evidence="7">
    <location>
        <begin position="179"/>
        <end position="196"/>
    </location>
</feature>
<dbReference type="OrthoDB" id="9809509at2"/>
<feature type="domain" description="EamA" evidence="8">
    <location>
        <begin position="18"/>
        <end position="138"/>
    </location>
</feature>
<evidence type="ECO:0000256" key="2">
    <source>
        <dbReference type="ARBA" id="ARBA00007362"/>
    </source>
</evidence>
<feature type="transmembrane region" description="Helical" evidence="7">
    <location>
        <begin position="121"/>
        <end position="143"/>
    </location>
</feature>
<organism evidence="9 10">
    <name type="scientific">Pantoea coffeiphila</name>
    <dbReference type="NCBI Taxonomy" id="1465635"/>
    <lineage>
        <taxon>Bacteria</taxon>
        <taxon>Pseudomonadati</taxon>
        <taxon>Pseudomonadota</taxon>
        <taxon>Gammaproteobacteria</taxon>
        <taxon>Enterobacterales</taxon>
        <taxon>Erwiniaceae</taxon>
        <taxon>Pantoea</taxon>
    </lineage>
</organism>
<evidence type="ECO:0000313" key="10">
    <source>
        <dbReference type="Proteomes" id="UP000239181"/>
    </source>
</evidence>
<keyword evidence="4 7" id="KW-0812">Transmembrane</keyword>
<comment type="caution">
    <text evidence="9">The sequence shown here is derived from an EMBL/GenBank/DDBJ whole genome shotgun (WGS) entry which is preliminary data.</text>
</comment>
<name>A0A2S9IF69_9GAMM</name>
<comment type="similarity">
    <text evidence="2">Belongs to the EamA transporter family.</text>
</comment>
<evidence type="ECO:0000256" key="6">
    <source>
        <dbReference type="ARBA" id="ARBA00023136"/>
    </source>
</evidence>
<dbReference type="SUPFAM" id="SSF103481">
    <property type="entry name" value="Multidrug resistance efflux transporter EmrE"/>
    <property type="match status" value="2"/>
</dbReference>
<reference evidence="9 10" key="1">
    <citation type="submission" date="2017-10" db="EMBL/GenBank/DDBJ databases">
        <title>Draft genome of two endophytic bacteria isolated from 'guarana' Paullinia cupana (Mart.) Ducke.</title>
        <authorList>
            <person name="Siqueira K.A."/>
            <person name="Liotti R.G."/>
            <person name="Mendes T.A."/>
            <person name="Soares M.A."/>
        </authorList>
    </citation>
    <scope>NUCLEOTIDE SEQUENCE [LARGE SCALE GENOMIC DNA]</scope>
    <source>
        <strain evidence="9 10">342</strain>
    </source>
</reference>
<evidence type="ECO:0000256" key="7">
    <source>
        <dbReference type="SAM" id="Phobius"/>
    </source>
</evidence>
<evidence type="ECO:0000256" key="1">
    <source>
        <dbReference type="ARBA" id="ARBA00004651"/>
    </source>
</evidence>